<reference evidence="4" key="1">
    <citation type="submission" date="2022-01" db="EMBL/GenBank/DDBJ databases">
        <authorList>
            <person name="Braso-Vives M."/>
        </authorList>
    </citation>
    <scope>NUCLEOTIDE SEQUENCE</scope>
</reference>
<keyword evidence="2" id="KW-0732">Signal</keyword>
<feature type="chain" id="PRO_5035438208" evidence="2">
    <location>
        <begin position="25"/>
        <end position="255"/>
    </location>
</feature>
<dbReference type="OrthoDB" id="6337382at2759"/>
<feature type="coiled-coil region" evidence="1">
    <location>
        <begin position="72"/>
        <end position="99"/>
    </location>
</feature>
<evidence type="ECO:0000256" key="2">
    <source>
        <dbReference type="SAM" id="SignalP"/>
    </source>
</evidence>
<accession>A0A8J9YRR5</accession>
<sequence>MMLKVAALLVILLVTLQEADRVLAMGLRFSLEEKCGNDPPIINMNIGGEETGTVQLAKQIQDMFEANQAVVILKLEQQVKELAEGQKDLQIQVKNLTADLCRTKMDCCNKNLTCPSGYERFCEKPDMCYKFATDEKNYADAKSACQAAGGHLVMPKDQPTNDLLLNQIMARYPDPLSWPWIGLTDEAEEGTWVWDDGATLTGTGWSNWKEGFPRDSTLYNCAFWAHPYNSKAWNNGFYCSSECPYICEVKAAAVN</sequence>
<keyword evidence="5" id="KW-1185">Reference proteome</keyword>
<evidence type="ECO:0000313" key="4">
    <source>
        <dbReference type="EMBL" id="CAH1239362.1"/>
    </source>
</evidence>
<dbReference type="InterPro" id="IPR016187">
    <property type="entry name" value="CTDL_fold"/>
</dbReference>
<keyword evidence="1" id="KW-0175">Coiled coil</keyword>
<feature type="signal peptide" evidence="2">
    <location>
        <begin position="1"/>
        <end position="24"/>
    </location>
</feature>
<dbReference type="PANTHER" id="PTHR22801">
    <property type="entry name" value="LITHOSTATHINE"/>
    <property type="match status" value="1"/>
</dbReference>
<dbReference type="Proteomes" id="UP000838412">
    <property type="component" value="Chromosome 11"/>
</dbReference>
<evidence type="ECO:0000256" key="1">
    <source>
        <dbReference type="SAM" id="Coils"/>
    </source>
</evidence>
<dbReference type="EMBL" id="OV696696">
    <property type="protein sequence ID" value="CAH1239362.1"/>
    <property type="molecule type" value="Genomic_DNA"/>
</dbReference>
<dbReference type="SMART" id="SM00034">
    <property type="entry name" value="CLECT"/>
    <property type="match status" value="1"/>
</dbReference>
<dbReference type="InterPro" id="IPR050801">
    <property type="entry name" value="Ca-Dep_Lectins_ImmuneDev"/>
</dbReference>
<protein>
    <submittedName>
        <fullName evidence="4">CLEC4M protein</fullName>
    </submittedName>
</protein>
<dbReference type="Gene3D" id="3.10.100.10">
    <property type="entry name" value="Mannose-Binding Protein A, subunit A"/>
    <property type="match status" value="1"/>
</dbReference>
<dbReference type="InterPro" id="IPR001304">
    <property type="entry name" value="C-type_lectin-like"/>
</dbReference>
<feature type="domain" description="C-type lectin" evidence="3">
    <location>
        <begin position="124"/>
        <end position="248"/>
    </location>
</feature>
<dbReference type="CDD" id="cd00037">
    <property type="entry name" value="CLECT"/>
    <property type="match status" value="1"/>
</dbReference>
<gene>
    <name evidence="4" type="primary">CLEC4M</name>
    <name evidence="4" type="ORF">BLAG_LOCUS3692</name>
</gene>
<dbReference type="PANTHER" id="PTHR22801:SF63">
    <property type="entry name" value="C-TYPE LECTIN DOMAIN-CONTAINING PROTEIN"/>
    <property type="match status" value="1"/>
</dbReference>
<organism evidence="4 5">
    <name type="scientific">Branchiostoma lanceolatum</name>
    <name type="common">Common lancelet</name>
    <name type="synonym">Amphioxus lanceolatum</name>
    <dbReference type="NCBI Taxonomy" id="7740"/>
    <lineage>
        <taxon>Eukaryota</taxon>
        <taxon>Metazoa</taxon>
        <taxon>Chordata</taxon>
        <taxon>Cephalochordata</taxon>
        <taxon>Leptocardii</taxon>
        <taxon>Amphioxiformes</taxon>
        <taxon>Branchiostomatidae</taxon>
        <taxon>Branchiostoma</taxon>
    </lineage>
</organism>
<dbReference type="SUPFAM" id="SSF56436">
    <property type="entry name" value="C-type lectin-like"/>
    <property type="match status" value="1"/>
</dbReference>
<proteinExistence type="predicted"/>
<dbReference type="PROSITE" id="PS50041">
    <property type="entry name" value="C_TYPE_LECTIN_2"/>
    <property type="match status" value="1"/>
</dbReference>
<evidence type="ECO:0000313" key="5">
    <source>
        <dbReference type="Proteomes" id="UP000838412"/>
    </source>
</evidence>
<evidence type="ECO:0000259" key="3">
    <source>
        <dbReference type="PROSITE" id="PS50041"/>
    </source>
</evidence>
<name>A0A8J9YRR5_BRALA</name>
<dbReference type="AlphaFoldDB" id="A0A8J9YRR5"/>
<dbReference type="InterPro" id="IPR016186">
    <property type="entry name" value="C-type_lectin-like/link_sf"/>
</dbReference>
<dbReference type="Pfam" id="PF00059">
    <property type="entry name" value="Lectin_C"/>
    <property type="match status" value="1"/>
</dbReference>